<reference evidence="19 20" key="1">
    <citation type="journal article" date="2018" name="Nat. Ecol. Evol.">
        <title>Pezizomycetes genomes reveal the molecular basis of ectomycorrhizal truffle lifestyle.</title>
        <authorList>
            <person name="Murat C."/>
            <person name="Payen T."/>
            <person name="Noel B."/>
            <person name="Kuo A."/>
            <person name="Morin E."/>
            <person name="Chen J."/>
            <person name="Kohler A."/>
            <person name="Krizsan K."/>
            <person name="Balestrini R."/>
            <person name="Da Silva C."/>
            <person name="Montanini B."/>
            <person name="Hainaut M."/>
            <person name="Levati E."/>
            <person name="Barry K.W."/>
            <person name="Belfiori B."/>
            <person name="Cichocki N."/>
            <person name="Clum A."/>
            <person name="Dockter R.B."/>
            <person name="Fauchery L."/>
            <person name="Guy J."/>
            <person name="Iotti M."/>
            <person name="Le Tacon F."/>
            <person name="Lindquist E.A."/>
            <person name="Lipzen A."/>
            <person name="Malagnac F."/>
            <person name="Mello A."/>
            <person name="Molinier V."/>
            <person name="Miyauchi S."/>
            <person name="Poulain J."/>
            <person name="Riccioni C."/>
            <person name="Rubini A."/>
            <person name="Sitrit Y."/>
            <person name="Splivallo R."/>
            <person name="Traeger S."/>
            <person name="Wang M."/>
            <person name="Zifcakova L."/>
            <person name="Wipf D."/>
            <person name="Zambonelli A."/>
            <person name="Paolocci F."/>
            <person name="Nowrousian M."/>
            <person name="Ottonello S."/>
            <person name="Baldrian P."/>
            <person name="Spatafora J.W."/>
            <person name="Henrissat B."/>
            <person name="Nagy L.G."/>
            <person name="Aury J.M."/>
            <person name="Wincker P."/>
            <person name="Grigoriev I.V."/>
            <person name="Bonfante P."/>
            <person name="Martin F.M."/>
        </authorList>
    </citation>
    <scope>NUCLEOTIDE SEQUENCE [LARGE SCALE GENOMIC DNA]</scope>
    <source>
        <strain evidence="19 20">CCBAS932</strain>
    </source>
</reference>
<dbReference type="Proteomes" id="UP000277580">
    <property type="component" value="Unassembled WGS sequence"/>
</dbReference>
<sequence length="614" mass="68527">MAASGSWGFQVLEELGSGSFGVVYKAIEKESGTIVAIKHIDLESSADDIREIQQEISVLSSCASPFVTQYYGSFVRGFKLWIIMEYLAGGSCLDLLKPAPFCEAHIAIVMRELLQGLEYLHREGKIHRDIKAANILLSGTGQVKLADFGVATQLNNIKSQRNTFVGTPFWMAPEVISQENPYSFKADIWSLGITAMELCNGEPPHSTIHPMKVLFLIPKEPAPRLEGNRWSRDFKDFVERCLVKDPNQRASARELLSHRFIKNAGRVEELQSLIERREAWQLKRDARGVTKSHPRLYEETMNTFGGQPEESWDFDTIRTNPHSGTIRIDHHRNAMRASEVISERSMNSALQKLNLNAAPQSGVSVTEARKVSESAAKAHNQKRRRSSTAKKPTEKTVLESTTPTRTNQKPVRPERPMTAETDYGKTPSTVRQFKRAPENTPRNYEAVHHQEKELKLESEKPVMSIPTTEEGQLGRKLFSKVVQKTLLENGNSATAAATSNLAEAWSQLDAIDPESGYELLRAMMERFQQHQPKPQPEAQAQNQPIRQLASSRPFQKSPAAEAAAKMITPKPSLSSETLTAASSSPPPEPTPKLADVLYGRWVEGLKGRWGAVAK</sequence>
<proteinExistence type="inferred from homology"/>
<keyword evidence="7" id="KW-0597">Phosphoprotein</keyword>
<dbReference type="STRING" id="1392247.A0A3N4KPP3"/>
<protein>
    <recommendedName>
        <fullName evidence="4">non-specific serine/threonine protein kinase</fullName>
        <ecNumber evidence="4">2.7.11.1</ecNumber>
    </recommendedName>
</protein>
<evidence type="ECO:0000256" key="9">
    <source>
        <dbReference type="ARBA" id="ARBA00022723"/>
    </source>
</evidence>
<evidence type="ECO:0000256" key="7">
    <source>
        <dbReference type="ARBA" id="ARBA00022553"/>
    </source>
</evidence>
<dbReference type="AlphaFoldDB" id="A0A3N4KPP3"/>
<dbReference type="InParanoid" id="A0A3N4KPP3"/>
<dbReference type="CDD" id="cd06609">
    <property type="entry name" value="STKc_MST3_like"/>
    <property type="match status" value="1"/>
</dbReference>
<organism evidence="19 20">
    <name type="scientific">Morchella conica CCBAS932</name>
    <dbReference type="NCBI Taxonomy" id="1392247"/>
    <lineage>
        <taxon>Eukaryota</taxon>
        <taxon>Fungi</taxon>
        <taxon>Dikarya</taxon>
        <taxon>Ascomycota</taxon>
        <taxon>Pezizomycotina</taxon>
        <taxon>Pezizomycetes</taxon>
        <taxon>Pezizales</taxon>
        <taxon>Morchellaceae</taxon>
        <taxon>Morchella</taxon>
    </lineage>
</organism>
<keyword evidence="9" id="KW-0479">Metal-binding</keyword>
<comment type="similarity">
    <text evidence="3">Belongs to the protein kinase superfamily. STE Ser/Thr protein kinase family. STE20 subfamily.</text>
</comment>
<comment type="cofactor">
    <cofactor evidence="1">
        <name>Mg(2+)</name>
        <dbReference type="ChEBI" id="CHEBI:18420"/>
    </cofactor>
</comment>
<dbReference type="InterPro" id="IPR011009">
    <property type="entry name" value="Kinase-like_dom_sf"/>
</dbReference>
<feature type="compositionally biased region" description="Basic residues" evidence="17">
    <location>
        <begin position="379"/>
        <end position="388"/>
    </location>
</feature>
<keyword evidence="10 16" id="KW-0547">Nucleotide-binding</keyword>
<evidence type="ECO:0000256" key="10">
    <source>
        <dbReference type="ARBA" id="ARBA00022741"/>
    </source>
</evidence>
<evidence type="ECO:0000259" key="18">
    <source>
        <dbReference type="PROSITE" id="PS50011"/>
    </source>
</evidence>
<name>A0A3N4KPP3_9PEZI</name>
<dbReference type="GO" id="GO:0005524">
    <property type="term" value="F:ATP binding"/>
    <property type="evidence" value="ECO:0007669"/>
    <property type="project" value="UniProtKB-UniRule"/>
</dbReference>
<dbReference type="OrthoDB" id="248923at2759"/>
<evidence type="ECO:0000256" key="2">
    <source>
        <dbReference type="ARBA" id="ARBA00004496"/>
    </source>
</evidence>
<comment type="catalytic activity">
    <reaction evidence="15">
        <text>L-seryl-[protein] + ATP = O-phospho-L-seryl-[protein] + ADP + H(+)</text>
        <dbReference type="Rhea" id="RHEA:17989"/>
        <dbReference type="Rhea" id="RHEA-COMP:9863"/>
        <dbReference type="Rhea" id="RHEA-COMP:11604"/>
        <dbReference type="ChEBI" id="CHEBI:15378"/>
        <dbReference type="ChEBI" id="CHEBI:29999"/>
        <dbReference type="ChEBI" id="CHEBI:30616"/>
        <dbReference type="ChEBI" id="CHEBI:83421"/>
        <dbReference type="ChEBI" id="CHEBI:456216"/>
        <dbReference type="EC" id="2.7.11.1"/>
    </reaction>
</comment>
<comment type="subcellular location">
    <subcellularLocation>
        <location evidence="2">Cytoplasm</location>
    </subcellularLocation>
</comment>
<dbReference type="GO" id="GO:0005737">
    <property type="term" value="C:cytoplasm"/>
    <property type="evidence" value="ECO:0007669"/>
    <property type="project" value="UniProtKB-SubCell"/>
</dbReference>
<evidence type="ECO:0000313" key="19">
    <source>
        <dbReference type="EMBL" id="RPB12487.1"/>
    </source>
</evidence>
<evidence type="ECO:0000256" key="15">
    <source>
        <dbReference type="ARBA" id="ARBA00048679"/>
    </source>
</evidence>
<evidence type="ECO:0000256" key="5">
    <source>
        <dbReference type="ARBA" id="ARBA00022490"/>
    </source>
</evidence>
<evidence type="ECO:0000256" key="12">
    <source>
        <dbReference type="ARBA" id="ARBA00022840"/>
    </source>
</evidence>
<evidence type="ECO:0000256" key="14">
    <source>
        <dbReference type="ARBA" id="ARBA00047899"/>
    </source>
</evidence>
<evidence type="ECO:0000256" key="6">
    <source>
        <dbReference type="ARBA" id="ARBA00022527"/>
    </source>
</evidence>
<dbReference type="Pfam" id="PF00069">
    <property type="entry name" value="Pkinase"/>
    <property type="match status" value="1"/>
</dbReference>
<feature type="binding site" evidence="16">
    <location>
        <position position="38"/>
    </location>
    <ligand>
        <name>ATP</name>
        <dbReference type="ChEBI" id="CHEBI:30616"/>
    </ligand>
</feature>
<feature type="domain" description="Protein kinase" evidence="18">
    <location>
        <begin position="9"/>
        <end position="261"/>
    </location>
</feature>
<dbReference type="PANTHER" id="PTHR48012">
    <property type="entry name" value="STERILE20-LIKE KINASE, ISOFORM B-RELATED"/>
    <property type="match status" value="1"/>
</dbReference>
<dbReference type="PANTHER" id="PTHR48012:SF27">
    <property type="entry name" value="SERINE_THREONINE-PROTEIN KINASE SID1"/>
    <property type="match status" value="1"/>
</dbReference>
<keyword evidence="12 16" id="KW-0067">ATP-binding</keyword>
<dbReference type="EMBL" id="ML119128">
    <property type="protein sequence ID" value="RPB12487.1"/>
    <property type="molecule type" value="Genomic_DNA"/>
</dbReference>
<dbReference type="EC" id="2.7.11.1" evidence="4"/>
<keyword evidence="5" id="KW-0963">Cytoplasm</keyword>
<dbReference type="InterPro" id="IPR050629">
    <property type="entry name" value="STE20/SPS1-PAK"/>
</dbReference>
<keyword evidence="11 19" id="KW-0418">Kinase</keyword>
<feature type="compositionally biased region" description="Polar residues" evidence="17">
    <location>
        <begin position="538"/>
        <end position="554"/>
    </location>
</feature>
<dbReference type="FunFam" id="1.10.510.10:FF:000411">
    <property type="entry name" value="Probable Ste20-like kinase Don3"/>
    <property type="match status" value="1"/>
</dbReference>
<dbReference type="PROSITE" id="PS50011">
    <property type="entry name" value="PROTEIN_KINASE_DOM"/>
    <property type="match status" value="1"/>
</dbReference>
<feature type="region of interest" description="Disordered" evidence="17">
    <location>
        <begin position="359"/>
        <end position="444"/>
    </location>
</feature>
<keyword evidence="8" id="KW-0808">Transferase</keyword>
<evidence type="ECO:0000256" key="8">
    <source>
        <dbReference type="ARBA" id="ARBA00022679"/>
    </source>
</evidence>
<evidence type="ECO:0000313" key="20">
    <source>
        <dbReference type="Proteomes" id="UP000277580"/>
    </source>
</evidence>
<evidence type="ECO:0000256" key="13">
    <source>
        <dbReference type="ARBA" id="ARBA00022842"/>
    </source>
</evidence>
<dbReference type="InterPro" id="IPR017441">
    <property type="entry name" value="Protein_kinase_ATP_BS"/>
</dbReference>
<feature type="region of interest" description="Disordered" evidence="17">
    <location>
        <begin position="528"/>
        <end position="593"/>
    </location>
</feature>
<keyword evidence="13" id="KW-0460">Magnesium</keyword>
<accession>A0A3N4KPP3</accession>
<gene>
    <name evidence="19" type="ORF">P167DRAFT_553517</name>
</gene>
<feature type="compositionally biased region" description="Polar residues" evidence="17">
    <location>
        <begin position="398"/>
        <end position="409"/>
    </location>
</feature>
<dbReference type="SUPFAM" id="SSF56112">
    <property type="entry name" value="Protein kinase-like (PK-like)"/>
    <property type="match status" value="1"/>
</dbReference>
<keyword evidence="20" id="KW-1185">Reference proteome</keyword>
<dbReference type="Gene3D" id="1.10.510.10">
    <property type="entry name" value="Transferase(Phosphotransferase) domain 1"/>
    <property type="match status" value="1"/>
</dbReference>
<comment type="catalytic activity">
    <reaction evidence="14">
        <text>L-threonyl-[protein] + ATP = O-phospho-L-threonyl-[protein] + ADP + H(+)</text>
        <dbReference type="Rhea" id="RHEA:46608"/>
        <dbReference type="Rhea" id="RHEA-COMP:11060"/>
        <dbReference type="Rhea" id="RHEA-COMP:11605"/>
        <dbReference type="ChEBI" id="CHEBI:15378"/>
        <dbReference type="ChEBI" id="CHEBI:30013"/>
        <dbReference type="ChEBI" id="CHEBI:30616"/>
        <dbReference type="ChEBI" id="CHEBI:61977"/>
        <dbReference type="ChEBI" id="CHEBI:456216"/>
        <dbReference type="EC" id="2.7.11.1"/>
    </reaction>
</comment>
<dbReference type="PROSITE" id="PS00107">
    <property type="entry name" value="PROTEIN_KINASE_ATP"/>
    <property type="match status" value="1"/>
</dbReference>
<evidence type="ECO:0000256" key="3">
    <source>
        <dbReference type="ARBA" id="ARBA00008874"/>
    </source>
</evidence>
<dbReference type="GO" id="GO:0004674">
    <property type="term" value="F:protein serine/threonine kinase activity"/>
    <property type="evidence" value="ECO:0007669"/>
    <property type="project" value="UniProtKB-KW"/>
</dbReference>
<keyword evidence="6" id="KW-0723">Serine/threonine-protein kinase</keyword>
<evidence type="ECO:0000256" key="11">
    <source>
        <dbReference type="ARBA" id="ARBA00022777"/>
    </source>
</evidence>
<evidence type="ECO:0000256" key="1">
    <source>
        <dbReference type="ARBA" id="ARBA00001946"/>
    </source>
</evidence>
<evidence type="ECO:0000256" key="17">
    <source>
        <dbReference type="SAM" id="MobiDB-lite"/>
    </source>
</evidence>
<dbReference type="GO" id="GO:0046872">
    <property type="term" value="F:metal ion binding"/>
    <property type="evidence" value="ECO:0007669"/>
    <property type="project" value="UniProtKB-KW"/>
</dbReference>
<dbReference type="InterPro" id="IPR000719">
    <property type="entry name" value="Prot_kinase_dom"/>
</dbReference>
<dbReference type="SMART" id="SM00220">
    <property type="entry name" value="S_TKc"/>
    <property type="match status" value="1"/>
</dbReference>
<evidence type="ECO:0000256" key="16">
    <source>
        <dbReference type="PROSITE-ProRule" id="PRU10141"/>
    </source>
</evidence>
<feature type="compositionally biased region" description="Low complexity" evidence="17">
    <location>
        <begin position="571"/>
        <end position="583"/>
    </location>
</feature>
<evidence type="ECO:0000256" key="4">
    <source>
        <dbReference type="ARBA" id="ARBA00012513"/>
    </source>
</evidence>